<feature type="region of interest" description="Disordered" evidence="1">
    <location>
        <begin position="134"/>
        <end position="158"/>
    </location>
</feature>
<name>A0A640T3R1_9ACTN</name>
<protein>
    <recommendedName>
        <fullName evidence="2">HTH hxlR-type domain-containing protein</fullName>
    </recommendedName>
</protein>
<dbReference type="InterPro" id="IPR036388">
    <property type="entry name" value="WH-like_DNA-bd_sf"/>
</dbReference>
<feature type="domain" description="HTH hxlR-type" evidence="2">
    <location>
        <begin position="9"/>
        <end position="106"/>
    </location>
</feature>
<dbReference type="AlphaFoldDB" id="A0A640T3R1"/>
<keyword evidence="4" id="KW-1185">Reference proteome</keyword>
<evidence type="ECO:0000256" key="1">
    <source>
        <dbReference type="SAM" id="MobiDB-lite"/>
    </source>
</evidence>
<comment type="caution">
    <text evidence="3">The sequence shown here is derived from an EMBL/GenBank/DDBJ whole genome shotgun (WGS) entry which is preliminary data.</text>
</comment>
<accession>A0A640T3R1</accession>
<evidence type="ECO:0000313" key="4">
    <source>
        <dbReference type="Proteomes" id="UP000430079"/>
    </source>
</evidence>
<organism evidence="3 4">
    <name type="scientific">Streptomyces glebosus</name>
    <dbReference type="NCBI Taxonomy" id="249580"/>
    <lineage>
        <taxon>Bacteria</taxon>
        <taxon>Bacillati</taxon>
        <taxon>Actinomycetota</taxon>
        <taxon>Actinomycetes</taxon>
        <taxon>Kitasatosporales</taxon>
        <taxon>Streptomycetaceae</taxon>
        <taxon>Streptomyces</taxon>
    </lineage>
</organism>
<evidence type="ECO:0000313" key="3">
    <source>
        <dbReference type="EMBL" id="GFE17938.1"/>
    </source>
</evidence>
<evidence type="ECO:0000259" key="2">
    <source>
        <dbReference type="PROSITE" id="PS51118"/>
    </source>
</evidence>
<dbReference type="RefSeq" id="WP_190141047.1">
    <property type="nucleotide sequence ID" value="NZ_BLIO01000001.1"/>
</dbReference>
<dbReference type="EMBL" id="BLIO01000001">
    <property type="protein sequence ID" value="GFE17938.1"/>
    <property type="molecule type" value="Genomic_DNA"/>
</dbReference>
<dbReference type="Gene3D" id="1.10.10.10">
    <property type="entry name" value="Winged helix-like DNA-binding domain superfamily/Winged helix DNA-binding domain"/>
    <property type="match status" value="1"/>
</dbReference>
<proteinExistence type="predicted"/>
<dbReference type="Proteomes" id="UP000430079">
    <property type="component" value="Unassembled WGS sequence"/>
</dbReference>
<feature type="compositionally biased region" description="Basic and acidic residues" evidence="1">
    <location>
        <begin position="140"/>
        <end position="149"/>
    </location>
</feature>
<dbReference type="PROSITE" id="PS51118">
    <property type="entry name" value="HTH_HXLR"/>
    <property type="match status" value="1"/>
</dbReference>
<dbReference type="InterPro" id="IPR002577">
    <property type="entry name" value="HTH_HxlR"/>
</dbReference>
<sequence>MPDVMTPATPNAQSINQALDRLAPRWTTWALQTIQQNKQMRAADMAKAMPWTTIETVRHVLSRMYQDCLVDRQGHGIYEISPLGRSAENVHRTLAAWHRAHFSNGEPMAEAQRVEDALGCLRLKGTTDVVQALSRHGTRRGTDEHERHGRALCLSRRP</sequence>
<dbReference type="InterPro" id="IPR036390">
    <property type="entry name" value="WH_DNA-bd_sf"/>
</dbReference>
<reference evidence="3 4" key="1">
    <citation type="submission" date="2019-12" db="EMBL/GenBank/DDBJ databases">
        <title>Whole genome shotgun sequence of Streptomyces hygroscopicus subsp. glebosus NBRC 13786.</title>
        <authorList>
            <person name="Ichikawa N."/>
            <person name="Kimura A."/>
            <person name="Kitahashi Y."/>
            <person name="Komaki H."/>
            <person name="Tamura T."/>
        </authorList>
    </citation>
    <scope>NUCLEOTIDE SEQUENCE [LARGE SCALE GENOMIC DNA]</scope>
    <source>
        <strain evidence="3 4">NBRC 13786</strain>
    </source>
</reference>
<gene>
    <name evidence="3" type="ORF">Sgleb_59850</name>
</gene>
<dbReference type="SUPFAM" id="SSF46785">
    <property type="entry name" value="Winged helix' DNA-binding domain"/>
    <property type="match status" value="1"/>
</dbReference>